<dbReference type="InterPro" id="IPR032675">
    <property type="entry name" value="LRR_dom_sf"/>
</dbReference>
<evidence type="ECO:0000313" key="4">
    <source>
        <dbReference type="Proteomes" id="UP000626092"/>
    </source>
</evidence>
<keyword evidence="4" id="KW-1185">Reference proteome</keyword>
<proteinExistence type="predicted"/>
<dbReference type="InterPro" id="IPR036047">
    <property type="entry name" value="F-box-like_dom_sf"/>
</dbReference>
<feature type="coiled-coil region" evidence="1">
    <location>
        <begin position="132"/>
        <end position="159"/>
    </location>
</feature>
<dbReference type="Proteomes" id="UP000626092">
    <property type="component" value="Unassembled WGS sequence"/>
</dbReference>
<dbReference type="SUPFAM" id="SSF81383">
    <property type="entry name" value="F-box domain"/>
    <property type="match status" value="1"/>
</dbReference>
<feature type="domain" description="F-box" evidence="2">
    <location>
        <begin position="20"/>
        <end position="56"/>
    </location>
</feature>
<dbReference type="EMBL" id="WJXA01000013">
    <property type="protein sequence ID" value="KAF7120522.1"/>
    <property type="molecule type" value="Genomic_DNA"/>
</dbReference>
<dbReference type="InterPro" id="IPR001810">
    <property type="entry name" value="F-box_dom"/>
</dbReference>
<dbReference type="Pfam" id="PF12937">
    <property type="entry name" value="F-box-like"/>
    <property type="match status" value="1"/>
</dbReference>
<keyword evidence="1" id="KW-0175">Coiled coil</keyword>
<dbReference type="OrthoDB" id="1626194at2759"/>
<sequence length="314" mass="36149">MEHRAAKKKKKNQGAENQFRRLPDDVVLNIFDKIYDIKWLCRCFLVSKRFCRLISRVQTVSVKRMSCKFGLLGELSKDSPRSNLPGFQFLSVFTRIRSLNLEIASHFKGYNGSVFKWGAKFTAKHHGVTLLYAESLSEMKEAEEEAEDETENVITLKRLIRRLKLGRECMYYAGLWLLTLARVVTQHPTLQSITITDPKNKGVKLCLCDEKLVEFRIGFNWDSLLLTAKSWMMELENMRVGYVPVLQLPMSRYVMKDVINVTFIPNGDGDSEAYSAMLDAFVEEQGIFSEAVDQILQNHKDSITTFNFYDLIAA</sequence>
<protein>
    <recommendedName>
        <fullName evidence="2">F-box domain-containing protein</fullName>
    </recommendedName>
</protein>
<organism evidence="3 4">
    <name type="scientific">Rhododendron simsii</name>
    <name type="common">Sims's rhododendron</name>
    <dbReference type="NCBI Taxonomy" id="118357"/>
    <lineage>
        <taxon>Eukaryota</taxon>
        <taxon>Viridiplantae</taxon>
        <taxon>Streptophyta</taxon>
        <taxon>Embryophyta</taxon>
        <taxon>Tracheophyta</taxon>
        <taxon>Spermatophyta</taxon>
        <taxon>Magnoliopsida</taxon>
        <taxon>eudicotyledons</taxon>
        <taxon>Gunneridae</taxon>
        <taxon>Pentapetalae</taxon>
        <taxon>asterids</taxon>
        <taxon>Ericales</taxon>
        <taxon>Ericaceae</taxon>
        <taxon>Ericoideae</taxon>
        <taxon>Rhodoreae</taxon>
        <taxon>Rhododendron</taxon>
    </lineage>
</organism>
<gene>
    <name evidence="3" type="ORF">RHSIM_Rhsim13G0214000</name>
</gene>
<evidence type="ECO:0000259" key="2">
    <source>
        <dbReference type="Pfam" id="PF12937"/>
    </source>
</evidence>
<dbReference type="Gene3D" id="3.80.10.10">
    <property type="entry name" value="Ribonuclease Inhibitor"/>
    <property type="match status" value="1"/>
</dbReference>
<dbReference type="PANTHER" id="PTHR31215">
    <property type="entry name" value="OS05G0510400 PROTEIN-RELATED"/>
    <property type="match status" value="1"/>
</dbReference>
<evidence type="ECO:0000313" key="3">
    <source>
        <dbReference type="EMBL" id="KAF7120522.1"/>
    </source>
</evidence>
<name>A0A834L733_RHOSS</name>
<reference evidence="3" key="1">
    <citation type="submission" date="2019-11" db="EMBL/GenBank/DDBJ databases">
        <authorList>
            <person name="Liu Y."/>
            <person name="Hou J."/>
            <person name="Li T.-Q."/>
            <person name="Guan C.-H."/>
            <person name="Wu X."/>
            <person name="Wu H.-Z."/>
            <person name="Ling F."/>
            <person name="Zhang R."/>
            <person name="Shi X.-G."/>
            <person name="Ren J.-P."/>
            <person name="Chen E.-F."/>
            <person name="Sun J.-M."/>
        </authorList>
    </citation>
    <scope>NUCLEOTIDE SEQUENCE</scope>
    <source>
        <strain evidence="3">Adult_tree_wgs_1</strain>
        <tissue evidence="3">Leaves</tissue>
    </source>
</reference>
<accession>A0A834L733</accession>
<evidence type="ECO:0000256" key="1">
    <source>
        <dbReference type="SAM" id="Coils"/>
    </source>
</evidence>
<dbReference type="InterPro" id="IPR044809">
    <property type="entry name" value="AUF1-like"/>
</dbReference>
<comment type="caution">
    <text evidence="3">The sequence shown here is derived from an EMBL/GenBank/DDBJ whole genome shotgun (WGS) entry which is preliminary data.</text>
</comment>
<dbReference type="AlphaFoldDB" id="A0A834L733"/>